<evidence type="ECO:0008006" key="3">
    <source>
        <dbReference type="Google" id="ProtNLM"/>
    </source>
</evidence>
<dbReference type="Proteomes" id="UP000179047">
    <property type="component" value="Unassembled WGS sequence"/>
</dbReference>
<reference evidence="1 2" key="1">
    <citation type="journal article" date="2016" name="Nat. Commun.">
        <title>Thousands of microbial genomes shed light on interconnected biogeochemical processes in an aquifer system.</title>
        <authorList>
            <person name="Anantharaman K."/>
            <person name="Brown C.T."/>
            <person name="Hug L.A."/>
            <person name="Sharon I."/>
            <person name="Castelle C.J."/>
            <person name="Probst A.J."/>
            <person name="Thomas B.C."/>
            <person name="Singh A."/>
            <person name="Wilkins M.J."/>
            <person name="Karaoz U."/>
            <person name="Brodie E.L."/>
            <person name="Williams K.H."/>
            <person name="Hubbard S.S."/>
            <person name="Banfield J.F."/>
        </authorList>
    </citation>
    <scope>NUCLEOTIDE SEQUENCE [LARGE SCALE GENOMIC DNA]</scope>
</reference>
<dbReference type="AlphaFoldDB" id="A0A1F8GTB9"/>
<evidence type="ECO:0000313" key="1">
    <source>
        <dbReference type="EMBL" id="OGN28633.1"/>
    </source>
</evidence>
<sequence length="487" mass="56668">MEVDFSKPFLQQYRELHDRVPVTATWRRNSVDCQYCITEIDSKRCYFCYGPFRSEDCMYGFGPIMSKRCVDSDAGMNMSDSYGCYSSDSIYRCNFVNFSEECMDSSFLFDCAGCTNCFGSTNLRHKQYYLFNRQCTKEEYEREMKYWDLGSYARTLEAQEKFSALYHETPRRYASIINSPNCTGDNIKNSKNSKYCFMALNGVEDSKFIFFAGLMLKDSYDVNVGGLSSQLLYECTGTETHSESTFFVKGSRECVRTEYCETCVNGKDLFGCSQMRNKQYCILNKQYTKEEYIALRAKIIDHMSSMPYVDAHGREYRYGEFFPMEMSPWPYNESFAYDQLPLTKEQALAKGYQWRDVEKHSYTTTMIGVDIPDHIRDVQDSITKEVIACDHGDRDCGHLCSSAFRIIPEELAFYRVMNIAIPRTCPNCRYYQRIQWRTPPKLWDRTCACTATGHGHSTPCSNLFQTAYAPNRKEILYCDACYKAEFL</sequence>
<dbReference type="EMBL" id="MGKP01000014">
    <property type="protein sequence ID" value="OGN28633.1"/>
    <property type="molecule type" value="Genomic_DNA"/>
</dbReference>
<name>A0A1F8GTB9_9BACT</name>
<evidence type="ECO:0000313" key="2">
    <source>
        <dbReference type="Proteomes" id="UP000179047"/>
    </source>
</evidence>
<proteinExistence type="predicted"/>
<accession>A0A1F8GTB9</accession>
<comment type="caution">
    <text evidence="1">The sequence shown here is derived from an EMBL/GenBank/DDBJ whole genome shotgun (WGS) entry which is preliminary data.</text>
</comment>
<organism evidence="1 2">
    <name type="scientific">Candidatus Yanofskybacteria bacterium RIFCSPLOWO2_01_FULL_49_25</name>
    <dbReference type="NCBI Taxonomy" id="1802701"/>
    <lineage>
        <taxon>Bacteria</taxon>
        <taxon>Candidatus Yanofskyibacteriota</taxon>
    </lineage>
</organism>
<dbReference type="STRING" id="1802701.A3A33_01075"/>
<protein>
    <recommendedName>
        <fullName evidence="3">Caib/baif family protein</fullName>
    </recommendedName>
</protein>
<gene>
    <name evidence="1" type="ORF">A3A33_01075</name>
</gene>